<dbReference type="Pfam" id="PF04079">
    <property type="entry name" value="SMC_ScpB"/>
    <property type="match status" value="1"/>
</dbReference>
<dbReference type="OrthoDB" id="9806226at2"/>
<comment type="caution">
    <text evidence="5">The sequence shown here is derived from an EMBL/GenBank/DDBJ whole genome shotgun (WGS) entry which is preliminary data.</text>
</comment>
<evidence type="ECO:0000313" key="6">
    <source>
        <dbReference type="Proteomes" id="UP000070107"/>
    </source>
</evidence>
<keyword evidence="3" id="KW-0159">Chromosome partition</keyword>
<gene>
    <name evidence="5" type="ORF">ATN84_10735</name>
</gene>
<organism evidence="5 6">
    <name type="scientific">Paramesorhizobium deserti</name>
    <dbReference type="NCBI Taxonomy" id="1494590"/>
    <lineage>
        <taxon>Bacteria</taxon>
        <taxon>Pseudomonadati</taxon>
        <taxon>Pseudomonadota</taxon>
        <taxon>Alphaproteobacteria</taxon>
        <taxon>Hyphomicrobiales</taxon>
        <taxon>Phyllobacteriaceae</taxon>
        <taxon>Paramesorhizobium</taxon>
    </lineage>
</organism>
<dbReference type="PANTHER" id="PTHR34298:SF2">
    <property type="entry name" value="SEGREGATION AND CONDENSATION PROTEIN B"/>
    <property type="match status" value="1"/>
</dbReference>
<protein>
    <recommendedName>
        <fullName evidence="7">Segregation and condensation protein B</fullName>
    </recommendedName>
</protein>
<evidence type="ECO:0000256" key="2">
    <source>
        <dbReference type="ARBA" id="ARBA00022618"/>
    </source>
</evidence>
<proteinExistence type="predicted"/>
<sequence length="225" mass="24987">MALGDQEKTSRAAEAFDRELLDLPSTARWREWMNRVEAVIFAASDPVSLEMLQRLVGRDCSIELLIEDIREELRTRPYDIVHVAGGFQHRTRPAYASAIRAASDADEAMTGLSPAQALVLMTIAYFQPLTRTELSAFIGREVSRDAIAQLRHAGFITSGPRSPQPGAPYTYITTDAFLSHFGFETLRDLPDIEKLEDAGLLDKEKLLANIPGAMDAVHEEEDEIG</sequence>
<dbReference type="InterPro" id="IPR005234">
    <property type="entry name" value="ScpB_csome_segregation"/>
</dbReference>
<dbReference type="RefSeq" id="WP_068882107.1">
    <property type="nucleotide sequence ID" value="NZ_LNTU01000023.1"/>
</dbReference>
<keyword evidence="2" id="KW-0132">Cell division</keyword>
<evidence type="ECO:0000256" key="1">
    <source>
        <dbReference type="ARBA" id="ARBA00022490"/>
    </source>
</evidence>
<evidence type="ECO:0000256" key="4">
    <source>
        <dbReference type="ARBA" id="ARBA00023306"/>
    </source>
</evidence>
<dbReference type="PANTHER" id="PTHR34298">
    <property type="entry name" value="SEGREGATION AND CONDENSATION PROTEIN B"/>
    <property type="match status" value="1"/>
</dbReference>
<dbReference type="AlphaFoldDB" id="A0A135HTL2"/>
<dbReference type="GO" id="GO:0051304">
    <property type="term" value="P:chromosome separation"/>
    <property type="evidence" value="ECO:0007669"/>
    <property type="project" value="InterPro"/>
</dbReference>
<dbReference type="EMBL" id="LNTU01000023">
    <property type="protein sequence ID" value="KXF76536.1"/>
    <property type="molecule type" value="Genomic_DNA"/>
</dbReference>
<keyword evidence="4" id="KW-0131">Cell cycle</keyword>
<reference evidence="5 6" key="1">
    <citation type="submission" date="2015-11" db="EMBL/GenBank/DDBJ databases">
        <title>Draft genome sequence of Paramesorhizobium deserti A-3-E, a strain highly resistant to diverse beta-lactam antibiotics.</title>
        <authorList>
            <person name="Lv R."/>
            <person name="Yang X."/>
            <person name="Fang N."/>
            <person name="Guo J."/>
            <person name="Luo X."/>
            <person name="Peng F."/>
            <person name="Yang R."/>
            <person name="Cui Y."/>
            <person name="Fang C."/>
            <person name="Song Y."/>
        </authorList>
    </citation>
    <scope>NUCLEOTIDE SEQUENCE [LARGE SCALE GENOMIC DNA]</scope>
    <source>
        <strain evidence="5 6">A-3-E</strain>
    </source>
</reference>
<evidence type="ECO:0000256" key="3">
    <source>
        <dbReference type="ARBA" id="ARBA00022829"/>
    </source>
</evidence>
<evidence type="ECO:0000313" key="5">
    <source>
        <dbReference type="EMBL" id="KXF76536.1"/>
    </source>
</evidence>
<evidence type="ECO:0008006" key="7">
    <source>
        <dbReference type="Google" id="ProtNLM"/>
    </source>
</evidence>
<dbReference type="PIRSF" id="PIRSF019345">
    <property type="entry name" value="ScpB"/>
    <property type="match status" value="1"/>
</dbReference>
<dbReference type="STRING" id="1494590.ATN84_10735"/>
<name>A0A135HTL2_9HYPH</name>
<dbReference type="InterPro" id="IPR036390">
    <property type="entry name" value="WH_DNA-bd_sf"/>
</dbReference>
<keyword evidence="1" id="KW-0963">Cytoplasm</keyword>
<dbReference type="GO" id="GO:0051301">
    <property type="term" value="P:cell division"/>
    <property type="evidence" value="ECO:0007669"/>
    <property type="project" value="UniProtKB-KW"/>
</dbReference>
<keyword evidence="6" id="KW-1185">Reference proteome</keyword>
<dbReference type="Gene3D" id="1.10.10.10">
    <property type="entry name" value="Winged helix-like DNA-binding domain superfamily/Winged helix DNA-binding domain"/>
    <property type="match status" value="2"/>
</dbReference>
<dbReference type="Proteomes" id="UP000070107">
    <property type="component" value="Unassembled WGS sequence"/>
</dbReference>
<dbReference type="InterPro" id="IPR036388">
    <property type="entry name" value="WH-like_DNA-bd_sf"/>
</dbReference>
<dbReference type="SUPFAM" id="SSF46785">
    <property type="entry name" value="Winged helix' DNA-binding domain"/>
    <property type="match status" value="2"/>
</dbReference>
<accession>A0A135HTL2</accession>